<dbReference type="GO" id="GO:0005576">
    <property type="term" value="C:extracellular region"/>
    <property type="evidence" value="ECO:0007669"/>
    <property type="project" value="InterPro"/>
</dbReference>
<comment type="similarity">
    <text evidence="1">Belongs to the expansin family.</text>
</comment>
<evidence type="ECO:0008006" key="7">
    <source>
        <dbReference type="Google" id="ProtNLM"/>
    </source>
</evidence>
<name>A0AA41VES9_PAPNU</name>
<evidence type="ECO:0000313" key="6">
    <source>
        <dbReference type="Proteomes" id="UP001177140"/>
    </source>
</evidence>
<dbReference type="Gene3D" id="2.40.40.10">
    <property type="entry name" value="RlpA-like domain"/>
    <property type="match status" value="1"/>
</dbReference>
<accession>A0AA41VES9</accession>
<dbReference type="Proteomes" id="UP001177140">
    <property type="component" value="Unassembled WGS sequence"/>
</dbReference>
<dbReference type="InterPro" id="IPR036908">
    <property type="entry name" value="RlpA-like_sf"/>
</dbReference>
<sequence>MALFSVFFLLFLASSSVTVSAAPCNPLCYHKSKAGYFPLSKTVITSGACGYGSLAKGFNKGYIASGIPSLLGEKGVACGSCLHVTCKNKTLCRGKGTVVVLTNSLKQAKNNSDTDLILSDRAYISMAAKGKAEELLALKTVEVEYIRVPCEYKSHNVSVRVDESSKKPERLVLTFLYQGGQTGIYMVTVYAQNNFTRIERDMDRIYGAVWEMKEVPQGSLSFRLFVYNGYDRSFVFSNKDLPADWKVGEIYDLGVQMNDIMDKRDGCTPNCTDGQVDQ</sequence>
<dbReference type="PRINTS" id="PR01225">
    <property type="entry name" value="EXPANSNFAMLY"/>
</dbReference>
<feature type="domain" description="Expansin-like CBD" evidence="4">
    <location>
        <begin position="169"/>
        <end position="253"/>
    </location>
</feature>
<dbReference type="InterPro" id="IPR007117">
    <property type="entry name" value="Expansin_CBD"/>
</dbReference>
<protein>
    <recommendedName>
        <fullName evidence="7">Expansin-like A2</fullName>
    </recommendedName>
</protein>
<dbReference type="Pfam" id="PF01357">
    <property type="entry name" value="Expansin_C"/>
    <property type="match status" value="1"/>
</dbReference>
<comment type="caution">
    <text evidence="5">The sequence shown here is derived from an EMBL/GenBank/DDBJ whole genome shotgun (WGS) entry which is preliminary data.</text>
</comment>
<keyword evidence="6" id="KW-1185">Reference proteome</keyword>
<evidence type="ECO:0000259" key="4">
    <source>
        <dbReference type="PROSITE" id="PS50843"/>
    </source>
</evidence>
<evidence type="ECO:0000313" key="5">
    <source>
        <dbReference type="EMBL" id="MCL7039888.1"/>
    </source>
</evidence>
<organism evidence="5 6">
    <name type="scientific">Papaver nudicaule</name>
    <name type="common">Iceland poppy</name>
    <dbReference type="NCBI Taxonomy" id="74823"/>
    <lineage>
        <taxon>Eukaryota</taxon>
        <taxon>Viridiplantae</taxon>
        <taxon>Streptophyta</taxon>
        <taxon>Embryophyta</taxon>
        <taxon>Tracheophyta</taxon>
        <taxon>Spermatophyta</taxon>
        <taxon>Magnoliopsida</taxon>
        <taxon>Ranunculales</taxon>
        <taxon>Papaveraceae</taxon>
        <taxon>Papaveroideae</taxon>
        <taxon>Papaver</taxon>
    </lineage>
</organism>
<feature type="signal peptide" evidence="2">
    <location>
        <begin position="1"/>
        <end position="21"/>
    </location>
</feature>
<proteinExistence type="inferred from homology"/>
<dbReference type="InterPro" id="IPR007112">
    <property type="entry name" value="Expansin/allergen_DPBB_dom"/>
</dbReference>
<feature type="chain" id="PRO_5041334010" description="Expansin-like A2" evidence="2">
    <location>
        <begin position="22"/>
        <end position="278"/>
    </location>
</feature>
<gene>
    <name evidence="5" type="ORF">MKW94_017946</name>
</gene>
<feature type="domain" description="Expansin-like EG45" evidence="3">
    <location>
        <begin position="46"/>
        <end position="155"/>
    </location>
</feature>
<dbReference type="SUPFAM" id="SSF49590">
    <property type="entry name" value="PHL pollen allergen"/>
    <property type="match status" value="1"/>
</dbReference>
<evidence type="ECO:0000256" key="1">
    <source>
        <dbReference type="RuleBase" id="RU003460"/>
    </source>
</evidence>
<keyword evidence="2" id="KW-0732">Signal</keyword>
<dbReference type="InterPro" id="IPR036749">
    <property type="entry name" value="Expansin_CBD_sf"/>
</dbReference>
<dbReference type="Gene3D" id="2.60.40.760">
    <property type="entry name" value="Expansin, cellulose-binding-like domain"/>
    <property type="match status" value="1"/>
</dbReference>
<dbReference type="PROSITE" id="PS50843">
    <property type="entry name" value="EXPANSIN_CBD"/>
    <property type="match status" value="1"/>
</dbReference>
<dbReference type="PROSITE" id="PS50842">
    <property type="entry name" value="EXPANSIN_EG45"/>
    <property type="match status" value="1"/>
</dbReference>
<evidence type="ECO:0000259" key="3">
    <source>
        <dbReference type="PROSITE" id="PS50842"/>
    </source>
</evidence>
<dbReference type="SUPFAM" id="SSF50685">
    <property type="entry name" value="Barwin-like endoglucanases"/>
    <property type="match status" value="1"/>
</dbReference>
<evidence type="ECO:0000256" key="2">
    <source>
        <dbReference type="SAM" id="SignalP"/>
    </source>
</evidence>
<dbReference type="PANTHER" id="PTHR31692:SF4">
    <property type="entry name" value="EXPANSIN-LIKE A1-RELATED"/>
    <property type="match status" value="1"/>
</dbReference>
<dbReference type="InterPro" id="IPR007118">
    <property type="entry name" value="Expan_Lol_pI"/>
</dbReference>
<dbReference type="EMBL" id="JAJJMA010206063">
    <property type="protein sequence ID" value="MCL7039888.1"/>
    <property type="molecule type" value="Genomic_DNA"/>
</dbReference>
<reference evidence="5" key="1">
    <citation type="submission" date="2022-03" db="EMBL/GenBank/DDBJ databases">
        <title>A functionally conserved STORR gene fusion in Papaver species that diverged 16.8 million years ago.</title>
        <authorList>
            <person name="Catania T."/>
        </authorList>
    </citation>
    <scope>NUCLEOTIDE SEQUENCE</scope>
    <source>
        <strain evidence="5">S-191538</strain>
    </source>
</reference>
<dbReference type="PANTHER" id="PTHR31692">
    <property type="entry name" value="EXPANSIN-B3"/>
    <property type="match status" value="1"/>
</dbReference>
<dbReference type="AlphaFoldDB" id="A0AA41VES9"/>